<dbReference type="eggNOG" id="ENOG5030880">
    <property type="taxonomic scope" value="Bacteria"/>
</dbReference>
<dbReference type="Proteomes" id="UP001194579">
    <property type="component" value="Unassembled WGS sequence"/>
</dbReference>
<dbReference type="HOGENOM" id="CLU_1600094_0_0_6"/>
<dbReference type="PATRIC" id="fig|1166016.3.peg.998"/>
<dbReference type="InterPro" id="IPR037883">
    <property type="entry name" value="Knr4/Smi1-like_sf"/>
</dbReference>
<dbReference type="KEGG" id="ppar:A8F97_13485"/>
<reference evidence="6" key="4">
    <citation type="submission" date="2023-07" db="EMBL/GenBank/DDBJ databases">
        <title>Identification of Pectobacterium versatile causing blackleg of potato from New York State with a whole genome sequencing approach.</title>
        <authorList>
            <person name="Ma X."/>
            <person name="Swingle B."/>
        </authorList>
    </citation>
    <scope>NUCLEOTIDE SEQUENCE [LARGE SCALE GENOMIC DNA]</scope>
    <source>
        <strain evidence="6">NY1588A</strain>
    </source>
</reference>
<dbReference type="Proteomes" id="UP000269665">
    <property type="component" value="Unassembled WGS sequence"/>
</dbReference>
<evidence type="ECO:0000313" key="1">
    <source>
        <dbReference type="EMBL" id="AFI89102.1"/>
    </source>
</evidence>
<dbReference type="Gene3D" id="3.40.1580.10">
    <property type="entry name" value="SMI1/KNR4-like"/>
    <property type="match status" value="1"/>
</dbReference>
<dbReference type="EMBL" id="WABS01000006">
    <property type="protein sequence ID" value="MBI0553677.1"/>
    <property type="molecule type" value="Genomic_DNA"/>
</dbReference>
<protein>
    <submittedName>
        <fullName evidence="1">SMI1 / KNR4 family protein</fullName>
    </submittedName>
    <submittedName>
        <fullName evidence="2">SMI1/KNR4 family protein</fullName>
    </submittedName>
</protein>
<reference evidence="1 4" key="1">
    <citation type="journal article" date="2012" name="J. Bacteriol.">
        <title>Genome sequence of Pectobacterium sp. strain SCC3193.</title>
        <authorList>
            <person name="Koskinen J.P."/>
            <person name="Laine P."/>
            <person name="Niemi O."/>
            <person name="Nykyri J."/>
            <person name="Harjunpaa H."/>
            <person name="Auvinen P."/>
            <person name="Paulin L."/>
            <person name="Pirhonen M."/>
            <person name="Palva T."/>
            <person name="Holm L."/>
        </authorList>
    </citation>
    <scope>NUCLEOTIDE SEQUENCE [LARGE SCALE GENOMIC DNA]</scope>
    <source>
        <strain evidence="1 4">SCC3193</strain>
    </source>
</reference>
<dbReference type="GeneID" id="45850477"/>
<dbReference type="Proteomes" id="UP000008044">
    <property type="component" value="Chromosome"/>
</dbReference>
<evidence type="ECO:0000313" key="5">
    <source>
        <dbReference type="Proteomes" id="UP000269665"/>
    </source>
</evidence>
<gene>
    <name evidence="1" type="ordered locus">W5S_0984</name>
    <name evidence="3" type="ORF">C5E00_23225</name>
    <name evidence="2" type="ORF">F6Q06_04100</name>
</gene>
<dbReference type="OrthoDB" id="6424941at2"/>
<evidence type="ECO:0000313" key="3">
    <source>
        <dbReference type="EMBL" id="RKO74150.1"/>
    </source>
</evidence>
<dbReference type="AlphaFoldDB" id="A0A0H3I382"/>
<evidence type="ECO:0000313" key="2">
    <source>
        <dbReference type="EMBL" id="MBI0553677.1"/>
    </source>
</evidence>
<dbReference type="KEGG" id="pec:W5S_0984"/>
<proteinExistence type="predicted"/>
<dbReference type="EMBL" id="CP003415">
    <property type="protein sequence ID" value="AFI89102.1"/>
    <property type="molecule type" value="Genomic_DNA"/>
</dbReference>
<reference evidence="1" key="2">
    <citation type="submission" date="2012-03" db="EMBL/GenBank/DDBJ databases">
        <authorList>
            <person name="Koskinen P."/>
            <person name="Laine P."/>
            <person name="Niemi O."/>
            <person name="Nykyri J."/>
            <person name="Harjunpaa H."/>
            <person name="Auvinen P."/>
            <person name="Paulin L."/>
            <person name="Pirhonen M."/>
            <person name="Palva T."/>
            <person name="Holm L."/>
        </authorList>
    </citation>
    <scope>NUCLEOTIDE SEQUENCE</scope>
    <source>
        <strain evidence="1">SCC3193</strain>
    </source>
</reference>
<dbReference type="EMBL" id="PSZG01000002">
    <property type="protein sequence ID" value="RKO74150.1"/>
    <property type="molecule type" value="Genomic_DNA"/>
</dbReference>
<dbReference type="RefSeq" id="WP_014698871.1">
    <property type="nucleotide sequence ID" value="NC_017845.1"/>
</dbReference>
<name>A0A0H3I382_PECPM</name>
<organism evidence="1 4">
    <name type="scientific">Pectobacterium parmentieri</name>
    <dbReference type="NCBI Taxonomy" id="1905730"/>
    <lineage>
        <taxon>Bacteria</taxon>
        <taxon>Pseudomonadati</taxon>
        <taxon>Pseudomonadota</taxon>
        <taxon>Gammaproteobacteria</taxon>
        <taxon>Enterobacterales</taxon>
        <taxon>Pectobacteriaceae</taxon>
        <taxon>Pectobacterium</taxon>
    </lineage>
</organism>
<evidence type="ECO:0000313" key="4">
    <source>
        <dbReference type="Proteomes" id="UP000008044"/>
    </source>
</evidence>
<reference evidence="3 5" key="3">
    <citation type="journal article" date="2018" name="BMC Genomics">
        <title>High genomic variability in the plant pathogenic bacterium Pectobacterium parmentieri deciphered from de novo assembled complete genomes.</title>
        <authorList>
            <person name="Zoledowska S."/>
            <person name="Motyka-Pomagruk A."/>
            <person name="Sledz W."/>
            <person name="Mengoni A."/>
            <person name="Lojkowska E."/>
        </authorList>
    </citation>
    <scope>NUCLEOTIDE SEQUENCE [LARGE SCALE GENOMIC DNA]</scope>
    <source>
        <strain evidence="3 5">IFB5626</strain>
    </source>
</reference>
<reference evidence="2" key="5">
    <citation type="submission" date="2024-05" db="EMBL/GenBank/DDBJ databases">
        <title>Identification of Pectobacterium versatile causing blackleg of potato from New York State with a whole genome sequencing approach.</title>
        <authorList>
            <person name="Ma X."/>
            <person name="Swingle B."/>
        </authorList>
    </citation>
    <scope>NUCLEOTIDE SEQUENCE</scope>
    <source>
        <strain evidence="2">NY1588A</strain>
    </source>
</reference>
<evidence type="ECO:0000313" key="6">
    <source>
        <dbReference type="Proteomes" id="UP001194579"/>
    </source>
</evidence>
<dbReference type="STRING" id="1905730.W5S_0984"/>
<sequence>MNIKDACLILNEWVFLSNGVMIDIGADEKYSFTRNAYLSESELSFFENESKIKLPDEYKEFLIAVGSVDIFVGEVSSGIEILSPFDVKKFSKSVFENYGDDLFPNLFLTTSIPKLGYFGGFLLDGDLGNNYGVFYPETPPELWIEECDFISFNDWIVRLIEFKSKKI</sequence>
<accession>A0A0H3I382</accession>
<dbReference type="SUPFAM" id="SSF160631">
    <property type="entry name" value="SMI1/KNR4-like"/>
    <property type="match status" value="1"/>
</dbReference>
<keyword evidence="6" id="KW-1185">Reference proteome</keyword>